<feature type="compositionally biased region" description="Basic and acidic residues" evidence="1">
    <location>
        <begin position="211"/>
        <end position="223"/>
    </location>
</feature>
<dbReference type="PANTHER" id="PTHR15566:SF4">
    <property type="entry name" value="POM121-LIKE PROTEIN 1-RELATED"/>
    <property type="match status" value="1"/>
</dbReference>
<reference evidence="2" key="1">
    <citation type="submission" date="2023-09" db="UniProtKB">
        <authorList>
            <consortium name="Ensembl"/>
        </authorList>
    </citation>
    <scope>IDENTIFICATION</scope>
</reference>
<dbReference type="GeneTree" id="ENSGT00940000163029"/>
<feature type="compositionally biased region" description="Basic and acidic residues" evidence="1">
    <location>
        <begin position="250"/>
        <end position="264"/>
    </location>
</feature>
<dbReference type="PANTHER" id="PTHR15566">
    <property type="entry name" value="POM121-LIKE"/>
    <property type="match status" value="1"/>
</dbReference>
<proteinExistence type="predicted"/>
<protein>
    <submittedName>
        <fullName evidence="2">Uncharacterized protein</fullName>
    </submittedName>
</protein>
<name>A0A8C0CZA4_BALMU</name>
<dbReference type="AlphaFoldDB" id="A0A8C0CZA4"/>
<dbReference type="OMA" id="PSHFWAS"/>
<feature type="region of interest" description="Disordered" evidence="1">
    <location>
        <begin position="396"/>
        <end position="469"/>
    </location>
</feature>
<evidence type="ECO:0000313" key="2">
    <source>
        <dbReference type="Ensembl" id="ENSBMSP00010013624.1"/>
    </source>
</evidence>
<dbReference type="Pfam" id="PF15229">
    <property type="entry name" value="POM121"/>
    <property type="match status" value="1"/>
</dbReference>
<feature type="compositionally biased region" description="Polar residues" evidence="1">
    <location>
        <begin position="418"/>
        <end position="432"/>
    </location>
</feature>
<dbReference type="InterPro" id="IPR043220">
    <property type="entry name" value="POM121-like_prot_1"/>
</dbReference>
<organism evidence="2">
    <name type="scientific">Balaenoptera musculus</name>
    <name type="common">Blue whale</name>
    <dbReference type="NCBI Taxonomy" id="9771"/>
    <lineage>
        <taxon>Eukaryota</taxon>
        <taxon>Metazoa</taxon>
        <taxon>Chordata</taxon>
        <taxon>Craniata</taxon>
        <taxon>Vertebrata</taxon>
        <taxon>Euteleostomi</taxon>
        <taxon>Mammalia</taxon>
        <taxon>Eutheria</taxon>
        <taxon>Laurasiatheria</taxon>
        <taxon>Artiodactyla</taxon>
        <taxon>Whippomorpha</taxon>
        <taxon>Cetacea</taxon>
        <taxon>Mysticeti</taxon>
        <taxon>Balaenopteridae</taxon>
        <taxon>Balaenoptera</taxon>
    </lineage>
</organism>
<feature type="compositionally biased region" description="Low complexity" evidence="1">
    <location>
        <begin position="346"/>
        <end position="364"/>
    </location>
</feature>
<sequence>PRQHWGPARGEGPAVLSRCTEKTALRVLGESGKGMAKQEEVPTVTGRNDDRRSGPDGTGGTRSAFRPLGVSFFVPRPGPLQIHLDAKRAEDRYKRKLQTSFMSSCRQRNAITSSYISTRGFPPVQRRRGPAIPQGLPQKSSKKGSERASLVAQCPPDKDAEATRGQKRTWRNCSPTSDSPRPRKRRIPLLPHRRGEPLRLPSPPELGFRVTAEHRDAEKDAALRRINSPSCPFPLPATRAASPPAVPPDPSRDPPLERCGRKQDSPAPVDIPASAGGASSVHPLSGRQHSSPGRLFSLPQPLPGTSSHSRPSAPLTLLTPASPPQYQAGKRTAPALASAPGPPASGSPTQASSGSSSSTNSTVGTHASTQLGFGSGAAALGLSCIFAALSITAGTRGPPSTTHSNGESVGLNSWGPPHQSTPMVTMGPSTKNKPGFGRTTAPILSHISGGAPRQDSPTSSRGPSPCQPRLPLGACRFRPLHLVAPPPRWAQQGAAFLLGPPHHLPRGHKTIGPSTKSFSSRSGFITLGCKRRKLA</sequence>
<dbReference type="Ensembl" id="ENSBMST00010015116.1">
    <property type="protein sequence ID" value="ENSBMSP00010013624.1"/>
    <property type="gene ID" value="ENSBMSG00010009963.1"/>
</dbReference>
<evidence type="ECO:0000256" key="1">
    <source>
        <dbReference type="SAM" id="MobiDB-lite"/>
    </source>
</evidence>
<accession>A0A8C0CZA4</accession>
<feature type="region of interest" description="Disordered" evidence="1">
    <location>
        <begin position="28"/>
        <end position="68"/>
    </location>
</feature>
<feature type="compositionally biased region" description="Low complexity" evidence="1">
    <location>
        <begin position="311"/>
        <end position="320"/>
    </location>
</feature>
<feature type="region of interest" description="Disordered" evidence="1">
    <location>
        <begin position="113"/>
        <end position="364"/>
    </location>
</feature>
<feature type="compositionally biased region" description="Polar residues" evidence="1">
    <location>
        <begin position="398"/>
        <end position="411"/>
    </location>
</feature>